<dbReference type="EMBL" id="JARVKM010000039">
    <property type="protein sequence ID" value="KAK9774731.1"/>
    <property type="molecule type" value="Genomic_DNA"/>
</dbReference>
<reference evidence="8 9" key="1">
    <citation type="submission" date="2024-02" db="EMBL/GenBank/DDBJ databases">
        <title>First draft genome assembly of two strains of Seiridium cardinale.</title>
        <authorList>
            <person name="Emiliani G."/>
            <person name="Scali E."/>
        </authorList>
    </citation>
    <scope>NUCLEOTIDE SEQUENCE [LARGE SCALE GENOMIC DNA]</scope>
    <source>
        <strain evidence="8 9">BM-138-000479</strain>
    </source>
</reference>
<evidence type="ECO:0000256" key="3">
    <source>
        <dbReference type="ARBA" id="ARBA00022989"/>
    </source>
</evidence>
<dbReference type="Pfam" id="PF07690">
    <property type="entry name" value="MFS_1"/>
    <property type="match status" value="1"/>
</dbReference>
<feature type="transmembrane region" description="Helical" evidence="6">
    <location>
        <begin position="413"/>
        <end position="430"/>
    </location>
</feature>
<feature type="transmembrane region" description="Helical" evidence="6">
    <location>
        <begin position="369"/>
        <end position="393"/>
    </location>
</feature>
<feature type="transmembrane region" description="Helical" evidence="6">
    <location>
        <begin position="483"/>
        <end position="502"/>
    </location>
</feature>
<evidence type="ECO:0000313" key="8">
    <source>
        <dbReference type="EMBL" id="KAK9774731.1"/>
    </source>
</evidence>
<keyword evidence="9" id="KW-1185">Reference proteome</keyword>
<keyword evidence="4 6" id="KW-0472">Membrane</keyword>
<dbReference type="SUPFAM" id="SSF103473">
    <property type="entry name" value="MFS general substrate transporter"/>
    <property type="match status" value="1"/>
</dbReference>
<organism evidence="8 9">
    <name type="scientific">Seiridium cardinale</name>
    <dbReference type="NCBI Taxonomy" id="138064"/>
    <lineage>
        <taxon>Eukaryota</taxon>
        <taxon>Fungi</taxon>
        <taxon>Dikarya</taxon>
        <taxon>Ascomycota</taxon>
        <taxon>Pezizomycotina</taxon>
        <taxon>Sordariomycetes</taxon>
        <taxon>Xylariomycetidae</taxon>
        <taxon>Amphisphaeriales</taxon>
        <taxon>Sporocadaceae</taxon>
        <taxon>Seiridium</taxon>
    </lineage>
</organism>
<feature type="transmembrane region" description="Helical" evidence="6">
    <location>
        <begin position="169"/>
        <end position="190"/>
    </location>
</feature>
<feature type="transmembrane region" description="Helical" evidence="6">
    <location>
        <begin position="514"/>
        <end position="536"/>
    </location>
</feature>
<dbReference type="InterPro" id="IPR020846">
    <property type="entry name" value="MFS_dom"/>
</dbReference>
<evidence type="ECO:0000313" key="9">
    <source>
        <dbReference type="Proteomes" id="UP001465668"/>
    </source>
</evidence>
<evidence type="ECO:0000256" key="6">
    <source>
        <dbReference type="SAM" id="Phobius"/>
    </source>
</evidence>
<feature type="transmembrane region" description="Helical" evidence="6">
    <location>
        <begin position="137"/>
        <end position="157"/>
    </location>
</feature>
<dbReference type="Gene3D" id="1.20.1250.20">
    <property type="entry name" value="MFS general substrate transporter like domains"/>
    <property type="match status" value="1"/>
</dbReference>
<proteinExistence type="predicted"/>
<evidence type="ECO:0000256" key="4">
    <source>
        <dbReference type="ARBA" id="ARBA00023136"/>
    </source>
</evidence>
<feature type="transmembrane region" description="Helical" evidence="6">
    <location>
        <begin position="238"/>
        <end position="258"/>
    </location>
</feature>
<evidence type="ECO:0000256" key="1">
    <source>
        <dbReference type="ARBA" id="ARBA00004141"/>
    </source>
</evidence>
<feature type="transmembrane region" description="Helical" evidence="6">
    <location>
        <begin position="264"/>
        <end position="286"/>
    </location>
</feature>
<feature type="domain" description="Major facilitator superfamily (MFS) profile" evidence="7">
    <location>
        <begin position="76"/>
        <end position="574"/>
    </location>
</feature>
<dbReference type="PANTHER" id="PTHR23507:SF40">
    <property type="entry name" value="TETRACYCLINE-EFFLUX TRANSPORTER"/>
    <property type="match status" value="1"/>
</dbReference>
<feature type="transmembrane region" description="Helical" evidence="6">
    <location>
        <begin position="548"/>
        <end position="569"/>
    </location>
</feature>
<keyword evidence="2 6" id="KW-0812">Transmembrane</keyword>
<feature type="transmembrane region" description="Helical" evidence="6">
    <location>
        <begin position="459"/>
        <end position="477"/>
    </location>
</feature>
<feature type="region of interest" description="Disordered" evidence="5">
    <location>
        <begin position="1"/>
        <end position="53"/>
    </location>
</feature>
<dbReference type="Proteomes" id="UP001465668">
    <property type="component" value="Unassembled WGS sequence"/>
</dbReference>
<gene>
    <name evidence="8" type="ORF">SCAR479_08551</name>
</gene>
<keyword evidence="3 6" id="KW-1133">Transmembrane helix</keyword>
<comment type="caution">
    <text evidence="8">The sequence shown here is derived from an EMBL/GenBank/DDBJ whole genome shotgun (WGS) entry which is preliminary data.</text>
</comment>
<name>A0ABR2XMB5_9PEZI</name>
<dbReference type="InterPro" id="IPR011701">
    <property type="entry name" value="MFS"/>
</dbReference>
<accession>A0ABR2XMB5</accession>
<comment type="subcellular location">
    <subcellularLocation>
        <location evidence="1">Membrane</location>
        <topology evidence="1">Multi-pass membrane protein</topology>
    </subcellularLocation>
</comment>
<evidence type="ECO:0000256" key="5">
    <source>
        <dbReference type="SAM" id="MobiDB-lite"/>
    </source>
</evidence>
<dbReference type="PANTHER" id="PTHR23507">
    <property type="entry name" value="ZGC:174356"/>
    <property type="match status" value="1"/>
</dbReference>
<dbReference type="PROSITE" id="PS50850">
    <property type="entry name" value="MFS"/>
    <property type="match status" value="1"/>
</dbReference>
<feature type="transmembrane region" description="Helical" evidence="6">
    <location>
        <begin position="68"/>
        <end position="87"/>
    </location>
</feature>
<evidence type="ECO:0000259" key="7">
    <source>
        <dbReference type="PROSITE" id="PS50850"/>
    </source>
</evidence>
<sequence>MTTERHPGKPGGGQIIMVDTEETSSGPGETSPLLGAGAQLDGSERRDTQEWEASDDFGHLPAWRRPSVAWLVGPYFLFTLAFGGVIVPKLNLIVDLVCKNYFADESLKDPAFTFAPVILGGENPQCNIPAVQKSVSIFTLTLSVLAGVLSALTAPKLGSLSDRYGRTRLITVASCGGVINEIITILAAKYPNYIDYHWLILGSFFDGLFGSFTAGSILSSSYSSDCTPPSRRGVAMGYLHACLFTGLAFGPLLAGYFVKFTGSLLSIFYVTLGCHIFFIFFILLVTPESLSKKRQMLAREKHQNQQDAVAESLRGRFPGAGFIGPEISSFLSDHLGEWLPAIVNANPLAPLKSLIPSGRANRAFRRNMIILAFLDAVLLTAAMGSGTVTILYVEYMFNWGTFEASRFVALTSFIRVFVLLGVFPFVNWFFRIRPLRRQRRESGIAVPEKNNGADNVDIWMLRVAIVSDFVGILGYVFARSPVVFILCGIITACGGLGGAVIQSAITKHVPAHQVGALLGAIGLLHGVGRVFAPMIFNGLYAATVESYPQAFFVLLASLFGLAFIASLFVKPYLYLQDEDADPVYASLSASASEPELSALSDEETVAEAEAVTEDFPRV</sequence>
<dbReference type="InterPro" id="IPR036259">
    <property type="entry name" value="MFS_trans_sf"/>
</dbReference>
<evidence type="ECO:0000256" key="2">
    <source>
        <dbReference type="ARBA" id="ARBA00022692"/>
    </source>
</evidence>
<feature type="transmembrane region" description="Helical" evidence="6">
    <location>
        <begin position="196"/>
        <end position="218"/>
    </location>
</feature>
<protein>
    <submittedName>
        <fullName evidence="8">Major facilitator superfamily (MFS) profile domain-containing protein</fullName>
    </submittedName>
</protein>